<name>G9A3B5_SINF1</name>
<dbReference type="Gene3D" id="3.60.15.10">
    <property type="entry name" value="Ribonuclease Z/Hydroxyacylglutathione hydrolase-like"/>
    <property type="match status" value="1"/>
</dbReference>
<evidence type="ECO:0008006" key="3">
    <source>
        <dbReference type="Google" id="ProtNLM"/>
    </source>
</evidence>
<proteinExistence type="predicted"/>
<dbReference type="PANTHER" id="PTHR30619">
    <property type="entry name" value="DNA INTERNALIZATION/COMPETENCE PROTEIN COMEC/REC2"/>
    <property type="match status" value="1"/>
</dbReference>
<dbReference type="EMBL" id="HE616890">
    <property type="protein sequence ID" value="CCE97863.1"/>
    <property type="molecule type" value="Genomic_DNA"/>
</dbReference>
<protein>
    <recommendedName>
        <fullName evidence="3">Metallo-beta-lactamase domain-containing protein</fullName>
    </recommendedName>
</protein>
<organism evidence="1 2">
    <name type="scientific">Sinorhizobium fredii (strain HH103)</name>
    <dbReference type="NCBI Taxonomy" id="1117943"/>
    <lineage>
        <taxon>Bacteria</taxon>
        <taxon>Pseudomonadati</taxon>
        <taxon>Pseudomonadota</taxon>
        <taxon>Alphaproteobacteria</taxon>
        <taxon>Hyphomicrobiales</taxon>
        <taxon>Rhizobiaceae</taxon>
        <taxon>Sinorhizobium/Ensifer group</taxon>
        <taxon>Sinorhizobium</taxon>
    </lineage>
</organism>
<dbReference type="InterPro" id="IPR036866">
    <property type="entry name" value="RibonucZ/Hydroxyglut_hydro"/>
</dbReference>
<dbReference type="RefSeq" id="WP_014330249.1">
    <property type="nucleotide sequence ID" value="NC_016812.1"/>
</dbReference>
<dbReference type="STRING" id="1117943.SFHH103_03371"/>
<sequence length="528" mass="57153">MSDFRSVRIRMYRGILGDCFLIRTTVNNGGADVVKSILIDCGVLQNVGSGQAMIEKLDPAIVKAVGQERLKAVEAGPDRIKRIAQNVLDQVKNRIDLLVITHEHADHLTGFSYAKEAFLDEKVTIGELWTAWTESPNDTQARTLQARFGKGKKALASAVRLATAMGVAAPSKLLDAAALAAFSDPVSSGGMGVAGGLGTADIIRMIKDKAGPAATRYLEPGEVLPLKEFGLTAYILGPPRLEALLKKDSPSRGHAKEVYLTQSDAAAAVESTTETQLALREGREYRPSDLDGAVPFSVIYRRPMPNGRNGRAKAKSTADTARHANYELYTSENNKWRTIDEEWTGAVESLALKMDSDTNNTSLAIAFELPDGQVLLFPGDAQVGNWLSWGNQTYPPTPGPDGKTPVTIDDLLRRVTFYKVGHHGSHNATLKALGLEKMRDPRLTAAIPVVEAVAAVQGKGREQVGAGWKMPYGDLLGALRERTSDRIVRGDGDPVSEKAAFIGRPTDPQRPVSVEHDDLWVELTFPLA</sequence>
<dbReference type="Proteomes" id="UP000007735">
    <property type="component" value="Chromosome"/>
</dbReference>
<dbReference type="eggNOG" id="COG2333">
    <property type="taxonomic scope" value="Bacteria"/>
</dbReference>
<dbReference type="InterPro" id="IPR052159">
    <property type="entry name" value="Competence_DNA_uptake"/>
</dbReference>
<evidence type="ECO:0000313" key="1">
    <source>
        <dbReference type="EMBL" id="CCE97863.1"/>
    </source>
</evidence>
<dbReference type="HOGENOM" id="CLU_037417_0_0_5"/>
<dbReference type="PANTHER" id="PTHR30619:SF1">
    <property type="entry name" value="RECOMBINATION PROTEIN 2"/>
    <property type="match status" value="1"/>
</dbReference>
<dbReference type="SUPFAM" id="SSF56281">
    <property type="entry name" value="Metallo-hydrolase/oxidoreductase"/>
    <property type="match status" value="1"/>
</dbReference>
<dbReference type="KEGG" id="sfh:SFHH103_03371"/>
<accession>G9A3B5</accession>
<dbReference type="PATRIC" id="fig|380.5.peg.3570"/>
<gene>
    <name evidence="1" type="ordered locus">SFHH103_03371</name>
</gene>
<evidence type="ECO:0000313" key="2">
    <source>
        <dbReference type="Proteomes" id="UP000007735"/>
    </source>
</evidence>
<dbReference type="AlphaFoldDB" id="G9A3B5"/>
<reference evidence="1 2" key="1">
    <citation type="journal article" date="2012" name="J. Bacteriol.">
        <title>Genome sequence of the soybean symbiont Sinorhizobium fredii HH103.</title>
        <authorList>
            <person name="Weidner S."/>
            <person name="Becker A."/>
            <person name="Bonilla I."/>
            <person name="Jaenicke S."/>
            <person name="Lloret J."/>
            <person name="Margaret I."/>
            <person name="Puhler A."/>
            <person name="Ruiz-Sainz J.E."/>
            <person name="Schneiker-Bekel S."/>
            <person name="Szczepanowski R."/>
            <person name="Vinardell J.M."/>
            <person name="Zehner S."/>
            <person name="Gottfert M."/>
        </authorList>
    </citation>
    <scope>NUCLEOTIDE SEQUENCE [LARGE SCALE GENOMIC DNA]</scope>
    <source>
        <strain evidence="1 2">HH103</strain>
    </source>
</reference>